<accession>A0A075R759</accession>
<dbReference type="STRING" id="1042163.BRLA_c033620"/>
<dbReference type="AlphaFoldDB" id="A0A075R759"/>
<dbReference type="HOGENOM" id="CLU_008325_1_1_9"/>
<name>A0A075R759_BRELA</name>
<dbReference type="InterPro" id="IPR014145">
    <property type="entry name" value="LigD_pol_dom"/>
</dbReference>
<dbReference type="EMBL" id="CP007806">
    <property type="protein sequence ID" value="AIG27674.1"/>
    <property type="molecule type" value="Genomic_DNA"/>
</dbReference>
<evidence type="ECO:0000313" key="2">
    <source>
        <dbReference type="EMBL" id="AIG27674.1"/>
    </source>
</evidence>
<keyword evidence="3" id="KW-1185">Reference proteome</keyword>
<evidence type="ECO:0000259" key="1">
    <source>
        <dbReference type="Pfam" id="PF21686"/>
    </source>
</evidence>
<dbReference type="EC" id="6.5.1.1" evidence="2"/>
<reference evidence="2 3" key="1">
    <citation type="journal article" date="2011" name="J. Bacteriol.">
        <title>Genome sequence of Brevibacillus laterosporus LMG 15441, a pathogen of invertebrates.</title>
        <authorList>
            <person name="Djukic M."/>
            <person name="Poehlein A."/>
            <person name="Thurmer A."/>
            <person name="Daniel R."/>
        </authorList>
    </citation>
    <scope>NUCLEOTIDE SEQUENCE [LARGE SCALE GENOMIC DNA]</scope>
    <source>
        <strain evidence="2 3">LMG 15441</strain>
    </source>
</reference>
<sequence>MAIATKEYRLEIEGKELVITNPDKPLWPKASVTKLIYLQYLIQMAPYILPYTTDRFLTVIRYPHGVEDKSFYQKNLPDYAPEWIPRAVDGSITYALLNDTATLIWMANQAVLEWHIAFHTYQEEWPTELVFDLDPSTPDFRDAIEASLYLKEILDELQLNSYPKTSGASGIQVYIPIQPGYAFEQTRKVGEFICNYLTQKYPKTLTIERLTKNRGTKLYLDYLQHWRGKTLPAPYTTRAKELATVSAPLSWSEIESVHPSDFTIHTMPERVKQKGDLFLPLQQQENRSTLDHILDILS</sequence>
<dbReference type="PANTHER" id="PTHR42705">
    <property type="entry name" value="BIFUNCTIONAL NON-HOMOLOGOUS END JOINING PROTEIN LIGD"/>
    <property type="match status" value="1"/>
</dbReference>
<gene>
    <name evidence="2" type="primary">ykoU</name>
    <name evidence="2" type="ORF">BRLA_c033620</name>
</gene>
<dbReference type="GO" id="GO:0003910">
    <property type="term" value="F:DNA ligase (ATP) activity"/>
    <property type="evidence" value="ECO:0007669"/>
    <property type="project" value="UniProtKB-EC"/>
</dbReference>
<proteinExistence type="predicted"/>
<dbReference type="Pfam" id="PF21686">
    <property type="entry name" value="LigD_Prim-Pol"/>
    <property type="match status" value="1"/>
</dbReference>
<keyword evidence="2" id="KW-0436">Ligase</keyword>
<dbReference type="Gene3D" id="3.90.920.10">
    <property type="entry name" value="DNA primase, PRIM domain"/>
    <property type="match status" value="1"/>
</dbReference>
<dbReference type="eggNOG" id="COG3285">
    <property type="taxonomic scope" value="Bacteria"/>
</dbReference>
<dbReference type="PANTHER" id="PTHR42705:SF2">
    <property type="entry name" value="BIFUNCTIONAL NON-HOMOLOGOUS END JOINING PROTEIN LIGD"/>
    <property type="match status" value="1"/>
</dbReference>
<dbReference type="NCBIfam" id="TIGR02778">
    <property type="entry name" value="ligD_pol"/>
    <property type="match status" value="1"/>
</dbReference>
<dbReference type="KEGG" id="blr:BRLA_c033620"/>
<dbReference type="InterPro" id="IPR052171">
    <property type="entry name" value="NHEJ_LigD"/>
</dbReference>
<feature type="domain" description="DNA ligase D polymerase" evidence="1">
    <location>
        <begin position="33"/>
        <end position="278"/>
    </location>
</feature>
<evidence type="ECO:0000313" key="3">
    <source>
        <dbReference type="Proteomes" id="UP000005850"/>
    </source>
</evidence>
<organism evidence="2 3">
    <name type="scientific">Brevibacillus laterosporus LMG 15441</name>
    <dbReference type="NCBI Taxonomy" id="1042163"/>
    <lineage>
        <taxon>Bacteria</taxon>
        <taxon>Bacillati</taxon>
        <taxon>Bacillota</taxon>
        <taxon>Bacilli</taxon>
        <taxon>Bacillales</taxon>
        <taxon>Paenibacillaceae</taxon>
        <taxon>Brevibacillus</taxon>
    </lineage>
</organism>
<protein>
    <submittedName>
        <fullName evidence="2">Putative ATP-dependent DNA ligase YkoU</fullName>
        <ecNumber evidence="2">6.5.1.1</ecNumber>
    </submittedName>
</protein>
<dbReference type="Proteomes" id="UP000005850">
    <property type="component" value="Chromosome"/>
</dbReference>
<dbReference type="RefSeq" id="WP_003336845.1">
    <property type="nucleotide sequence ID" value="NZ_CP007806.1"/>
</dbReference>